<feature type="domain" description="Methyltransferase" evidence="1">
    <location>
        <begin position="46"/>
        <end position="143"/>
    </location>
</feature>
<protein>
    <submittedName>
        <fullName evidence="2">Methyltransferase domain</fullName>
    </submittedName>
</protein>
<evidence type="ECO:0000313" key="3">
    <source>
        <dbReference type="Proteomes" id="UP000265962"/>
    </source>
</evidence>
<dbReference type="AlphaFoldDB" id="A0A375I3M4"/>
<evidence type="ECO:0000313" key="2">
    <source>
        <dbReference type="EMBL" id="SPF68324.1"/>
    </source>
</evidence>
<dbReference type="SUPFAM" id="SSF53335">
    <property type="entry name" value="S-adenosyl-L-methionine-dependent methyltransferases"/>
    <property type="match status" value="1"/>
</dbReference>
<dbReference type="GO" id="GO:0032259">
    <property type="term" value="P:methylation"/>
    <property type="evidence" value="ECO:0007669"/>
    <property type="project" value="UniProtKB-KW"/>
</dbReference>
<dbReference type="EMBL" id="OMOH01000004">
    <property type="protein sequence ID" value="SPF68324.1"/>
    <property type="molecule type" value="Genomic_DNA"/>
</dbReference>
<dbReference type="InterPro" id="IPR041698">
    <property type="entry name" value="Methyltransf_25"/>
</dbReference>
<keyword evidence="2" id="KW-0489">Methyltransferase</keyword>
<dbReference type="Gene3D" id="3.40.50.150">
    <property type="entry name" value="Vaccinia Virus protein VP39"/>
    <property type="match status" value="1"/>
</dbReference>
<evidence type="ECO:0000259" key="1">
    <source>
        <dbReference type="Pfam" id="PF13649"/>
    </source>
</evidence>
<dbReference type="RefSeq" id="WP_119715483.1">
    <property type="nucleotide sequence ID" value="NZ_OMOH01000004.1"/>
</dbReference>
<sequence length="262" mass="28816">MTPNELLEAWHRQQTAFIEFRELRTRMITDALVRLREERARPLRLLDLGGGPASLASAALAVLPDGEAVAVDCDPVLLRLARETNRYGDRLRIIEADLTAPDLPDRLPAGPYDAAFSATALHWLDPDDLVALYQRLPHLLGPGALFMNADHLFYDAQHTPWLAAYAPAARAAFQQDAVADGGVMGWDEWWAAATGMPGWEQEAAERERVWADDHPTVKVSLDFHVAALRAAGFTETGQLYQLLDDRVVFARLPEPGCGGGTG</sequence>
<gene>
    <name evidence="2" type="ORF">PROPJV5_1319</name>
</gene>
<organism evidence="2 3">
    <name type="scientific">Propionibacterium ruminifibrarum</name>
    <dbReference type="NCBI Taxonomy" id="1962131"/>
    <lineage>
        <taxon>Bacteria</taxon>
        <taxon>Bacillati</taxon>
        <taxon>Actinomycetota</taxon>
        <taxon>Actinomycetes</taxon>
        <taxon>Propionibacteriales</taxon>
        <taxon>Propionibacteriaceae</taxon>
        <taxon>Propionibacterium</taxon>
    </lineage>
</organism>
<proteinExistence type="predicted"/>
<dbReference type="CDD" id="cd02440">
    <property type="entry name" value="AdoMet_MTases"/>
    <property type="match status" value="1"/>
</dbReference>
<name>A0A375I3M4_9ACTN</name>
<dbReference type="Proteomes" id="UP000265962">
    <property type="component" value="Unassembled WGS sequence"/>
</dbReference>
<reference evidence="3" key="1">
    <citation type="submission" date="2018-02" db="EMBL/GenBank/DDBJ databases">
        <authorList>
            <person name="Hornung B."/>
        </authorList>
    </citation>
    <scope>NUCLEOTIDE SEQUENCE [LARGE SCALE GENOMIC DNA]</scope>
</reference>
<accession>A0A375I3M4</accession>
<keyword evidence="2" id="KW-0808">Transferase</keyword>
<keyword evidence="3" id="KW-1185">Reference proteome</keyword>
<dbReference type="Pfam" id="PF13649">
    <property type="entry name" value="Methyltransf_25"/>
    <property type="match status" value="1"/>
</dbReference>
<dbReference type="GO" id="GO:0008168">
    <property type="term" value="F:methyltransferase activity"/>
    <property type="evidence" value="ECO:0007669"/>
    <property type="project" value="UniProtKB-KW"/>
</dbReference>
<dbReference type="OrthoDB" id="3286690at2"/>
<dbReference type="InterPro" id="IPR029063">
    <property type="entry name" value="SAM-dependent_MTases_sf"/>
</dbReference>